<gene>
    <name evidence="2" type="ORF">AXK60_02075</name>
</gene>
<dbReference type="AlphaFoldDB" id="A0A138AWB6"/>
<feature type="region of interest" description="Disordered" evidence="1">
    <location>
        <begin position="88"/>
        <end position="130"/>
    </location>
</feature>
<organism evidence="2 3">
    <name type="scientific">Tsukamurella pseudospumae</name>
    <dbReference type="NCBI Taxonomy" id="239498"/>
    <lineage>
        <taxon>Bacteria</taxon>
        <taxon>Bacillati</taxon>
        <taxon>Actinomycetota</taxon>
        <taxon>Actinomycetes</taxon>
        <taxon>Mycobacteriales</taxon>
        <taxon>Tsukamurellaceae</taxon>
        <taxon>Tsukamurella</taxon>
    </lineage>
</organism>
<name>A0A138AWB6_9ACTN</name>
<accession>A0A138AWB6</accession>
<dbReference type="RefSeq" id="WP_068569310.1">
    <property type="nucleotide sequence ID" value="NZ_LSRF01000001.1"/>
</dbReference>
<comment type="caution">
    <text evidence="2">The sequence shown here is derived from an EMBL/GenBank/DDBJ whole genome shotgun (WGS) entry which is preliminary data.</text>
</comment>
<evidence type="ECO:0000313" key="2">
    <source>
        <dbReference type="EMBL" id="KXP14699.1"/>
    </source>
</evidence>
<reference evidence="3" key="1">
    <citation type="submission" date="2016-02" db="EMBL/GenBank/DDBJ databases">
        <authorList>
            <person name="Wen L."/>
            <person name="He K."/>
            <person name="Yang H."/>
        </authorList>
    </citation>
    <scope>NUCLEOTIDE SEQUENCE [LARGE SCALE GENOMIC DNA]</scope>
    <source>
        <strain evidence="3">JCM 15929</strain>
    </source>
</reference>
<proteinExistence type="predicted"/>
<evidence type="ECO:0008006" key="4">
    <source>
        <dbReference type="Google" id="ProtNLM"/>
    </source>
</evidence>
<dbReference type="Proteomes" id="UP000070258">
    <property type="component" value="Unassembled WGS sequence"/>
</dbReference>
<evidence type="ECO:0000313" key="3">
    <source>
        <dbReference type="Proteomes" id="UP000070258"/>
    </source>
</evidence>
<dbReference type="EMBL" id="LSRF01000001">
    <property type="protein sequence ID" value="KXP14699.1"/>
    <property type="molecule type" value="Genomic_DNA"/>
</dbReference>
<dbReference type="STRING" id="239498.AXK60_02075"/>
<feature type="compositionally biased region" description="Low complexity" evidence="1">
    <location>
        <begin position="105"/>
        <end position="116"/>
    </location>
</feature>
<protein>
    <recommendedName>
        <fullName evidence="4">PE domain-containing protein</fullName>
    </recommendedName>
</protein>
<evidence type="ECO:0000256" key="1">
    <source>
        <dbReference type="SAM" id="MobiDB-lite"/>
    </source>
</evidence>
<sequence>MTDEPTKADIAKLRECLNELRAVAGQLAGLTVPAVASTADSRATRIADAAYSKSQADFQQALAKAAPVLSEQADVIEKWLTTTEAIQSDTAKKSGQLGKDLKDIPTPSNKPTTPKTIAGGDVHPDGTVEL</sequence>